<dbReference type="RefSeq" id="WP_345330776.1">
    <property type="nucleotide sequence ID" value="NZ_BAAAVH010000123.1"/>
</dbReference>
<reference evidence="4" key="1">
    <citation type="journal article" date="2019" name="Int. J. Syst. Evol. Microbiol.">
        <title>The Global Catalogue of Microorganisms (GCM) 10K type strain sequencing project: providing services to taxonomists for standard genome sequencing and annotation.</title>
        <authorList>
            <consortium name="The Broad Institute Genomics Platform"/>
            <consortium name="The Broad Institute Genome Sequencing Center for Infectious Disease"/>
            <person name="Wu L."/>
            <person name="Ma J."/>
        </authorList>
    </citation>
    <scope>NUCLEOTIDE SEQUENCE [LARGE SCALE GENOMIC DNA]</scope>
    <source>
        <strain evidence="4">CGMCC 4.1469</strain>
    </source>
</reference>
<dbReference type="Pfam" id="PF01471">
    <property type="entry name" value="PG_binding_1"/>
    <property type="match status" value="3"/>
</dbReference>
<dbReference type="Gene3D" id="1.10.101.10">
    <property type="entry name" value="PGBD-like superfamily/PGBD"/>
    <property type="match status" value="3"/>
</dbReference>
<feature type="compositionally biased region" description="Polar residues" evidence="1">
    <location>
        <begin position="243"/>
        <end position="260"/>
    </location>
</feature>
<dbReference type="SUPFAM" id="SSF54106">
    <property type="entry name" value="LysM domain"/>
    <property type="match status" value="1"/>
</dbReference>
<feature type="region of interest" description="Disordered" evidence="1">
    <location>
        <begin position="243"/>
        <end position="300"/>
    </location>
</feature>
<dbReference type="Gene3D" id="3.10.350.10">
    <property type="entry name" value="LysM domain"/>
    <property type="match status" value="1"/>
</dbReference>
<organism evidence="3 4">
    <name type="scientific">Kitasatospora aburaviensis</name>
    <dbReference type="NCBI Taxonomy" id="67265"/>
    <lineage>
        <taxon>Bacteria</taxon>
        <taxon>Bacillati</taxon>
        <taxon>Actinomycetota</taxon>
        <taxon>Actinomycetes</taxon>
        <taxon>Kitasatosporales</taxon>
        <taxon>Streptomycetaceae</taxon>
        <taxon>Kitasatospora</taxon>
    </lineage>
</organism>
<evidence type="ECO:0000256" key="1">
    <source>
        <dbReference type="SAM" id="MobiDB-lite"/>
    </source>
</evidence>
<keyword evidence="4" id="KW-1185">Reference proteome</keyword>
<accession>A0ABW1F0I4</accession>
<dbReference type="InterPro" id="IPR036365">
    <property type="entry name" value="PGBD-like_sf"/>
</dbReference>
<dbReference type="InterPro" id="IPR036779">
    <property type="entry name" value="LysM_dom_sf"/>
</dbReference>
<dbReference type="InterPro" id="IPR018392">
    <property type="entry name" value="LysM"/>
</dbReference>
<evidence type="ECO:0000313" key="4">
    <source>
        <dbReference type="Proteomes" id="UP001596067"/>
    </source>
</evidence>
<name>A0ABW1F0I4_9ACTN</name>
<evidence type="ECO:0000313" key="3">
    <source>
        <dbReference type="EMBL" id="MFC5886823.1"/>
    </source>
</evidence>
<sequence>MTDTLYPGADRSQWFAEHYPGSFMNPTRGILHTTEGTGWPDYSGGAEAPHVTAKPDFGAGRLVFRQHFPFDHSARALVNASGGVETNTAGAIQIELIGTCDPRSHQAWASRGIQHIFWPEAPDWALRDLAAFMAWQRQHNGIPLDGPANWAPYPASYGAGNGVRMSFAAWNAFRGWAGHQHVPENDHGDPGNIAFATLISLARSATGDTAQPSTARRVVVWAGATLSAIALLAGVSLPSLLKSNPQITNPSQIKPGQTITLPEDAKPVTPPGDGTPPTPTGPSTPDNPAPNNPAGTLAPGARGTEVRELQQQLNQLGNHLVVDGVYGPETAAAVNSVIRAHPELGAADGVAGPRTRARITSLAAQNTSARPAGSLAPGARGAEVATLQRQLTAIGYPLPETGFYGPQTTAAVNAFIRLNPSLAPADGVAGPKTRARIASAAAAVTTQPVVLKPGMRSPAVKQLQQQLNQIGYKMPTTGYYGPMTTNAVNSVIRKNTGLGKADGVAGPLTRKKIAALAAAR</sequence>
<dbReference type="InterPro" id="IPR036366">
    <property type="entry name" value="PGBDSf"/>
</dbReference>
<comment type="caution">
    <text evidence="3">The sequence shown here is derived from an EMBL/GenBank/DDBJ whole genome shotgun (WGS) entry which is preliminary data.</text>
</comment>
<dbReference type="Proteomes" id="UP001596067">
    <property type="component" value="Unassembled WGS sequence"/>
</dbReference>
<dbReference type="SUPFAM" id="SSF47090">
    <property type="entry name" value="PGBD-like"/>
    <property type="match status" value="3"/>
</dbReference>
<dbReference type="SMART" id="SM00257">
    <property type="entry name" value="LysM"/>
    <property type="match status" value="1"/>
</dbReference>
<feature type="domain" description="LysM" evidence="2">
    <location>
        <begin position="216"/>
        <end position="261"/>
    </location>
</feature>
<dbReference type="EMBL" id="JBHSOD010000020">
    <property type="protein sequence ID" value="MFC5886823.1"/>
    <property type="molecule type" value="Genomic_DNA"/>
</dbReference>
<evidence type="ECO:0000259" key="2">
    <source>
        <dbReference type="PROSITE" id="PS51782"/>
    </source>
</evidence>
<gene>
    <name evidence="3" type="ORF">ACFP0N_17795</name>
</gene>
<feature type="compositionally biased region" description="Pro residues" evidence="1">
    <location>
        <begin position="268"/>
        <end position="291"/>
    </location>
</feature>
<dbReference type="Pfam" id="PF01476">
    <property type="entry name" value="LysM"/>
    <property type="match status" value="1"/>
</dbReference>
<dbReference type="CDD" id="cd00118">
    <property type="entry name" value="LysM"/>
    <property type="match status" value="1"/>
</dbReference>
<dbReference type="PROSITE" id="PS51782">
    <property type="entry name" value="LYSM"/>
    <property type="match status" value="1"/>
</dbReference>
<proteinExistence type="predicted"/>
<protein>
    <submittedName>
        <fullName evidence="3">Peptidoglycan-binding protein</fullName>
    </submittedName>
</protein>
<dbReference type="InterPro" id="IPR002477">
    <property type="entry name" value="Peptidoglycan-bd-like"/>
</dbReference>